<reference evidence="1" key="1">
    <citation type="journal article" date="2022" name="Int. J. Mol. Sci.">
        <title>Draft Genome of Tanacetum Coccineum: Genomic Comparison of Closely Related Tanacetum-Family Plants.</title>
        <authorList>
            <person name="Yamashiro T."/>
            <person name="Shiraishi A."/>
            <person name="Nakayama K."/>
            <person name="Satake H."/>
        </authorList>
    </citation>
    <scope>NUCLEOTIDE SEQUENCE</scope>
</reference>
<sequence length="180" mass="20197">MFQEVIRHEIARDALDYVLDSTVKIYVIMCLGNIYVSFVIINEKQALFTGVLPRGLRGIPAESSHLLLLITTHQVTWRDALPVHETEMPEMCLPLRKRPCRTTPGPGYEVGESSTAGTARQVGPTTAEADLYGFTDLFRAAPDAGCSREFRLWFWDNGMTLLEPPRDCTDHPRGGQPESY</sequence>
<organism evidence="1 2">
    <name type="scientific">Tanacetum coccineum</name>
    <dbReference type="NCBI Taxonomy" id="301880"/>
    <lineage>
        <taxon>Eukaryota</taxon>
        <taxon>Viridiplantae</taxon>
        <taxon>Streptophyta</taxon>
        <taxon>Embryophyta</taxon>
        <taxon>Tracheophyta</taxon>
        <taxon>Spermatophyta</taxon>
        <taxon>Magnoliopsida</taxon>
        <taxon>eudicotyledons</taxon>
        <taxon>Gunneridae</taxon>
        <taxon>Pentapetalae</taxon>
        <taxon>asterids</taxon>
        <taxon>campanulids</taxon>
        <taxon>Asterales</taxon>
        <taxon>Asteraceae</taxon>
        <taxon>Asteroideae</taxon>
        <taxon>Anthemideae</taxon>
        <taxon>Anthemidinae</taxon>
        <taxon>Tanacetum</taxon>
    </lineage>
</organism>
<accession>A0ABQ4YYQ6</accession>
<proteinExistence type="predicted"/>
<evidence type="ECO:0000313" key="1">
    <source>
        <dbReference type="EMBL" id="GJS82979.1"/>
    </source>
</evidence>
<gene>
    <name evidence="1" type="ORF">Tco_0749520</name>
</gene>
<protein>
    <submittedName>
        <fullName evidence="1">Uncharacterized protein</fullName>
    </submittedName>
</protein>
<evidence type="ECO:0000313" key="2">
    <source>
        <dbReference type="Proteomes" id="UP001151760"/>
    </source>
</evidence>
<dbReference type="Proteomes" id="UP001151760">
    <property type="component" value="Unassembled WGS sequence"/>
</dbReference>
<keyword evidence="2" id="KW-1185">Reference proteome</keyword>
<reference evidence="1" key="2">
    <citation type="submission" date="2022-01" db="EMBL/GenBank/DDBJ databases">
        <authorList>
            <person name="Yamashiro T."/>
            <person name="Shiraishi A."/>
            <person name="Satake H."/>
            <person name="Nakayama K."/>
        </authorList>
    </citation>
    <scope>NUCLEOTIDE SEQUENCE</scope>
</reference>
<name>A0ABQ4YYQ6_9ASTR</name>
<dbReference type="EMBL" id="BQNB010010867">
    <property type="protein sequence ID" value="GJS82979.1"/>
    <property type="molecule type" value="Genomic_DNA"/>
</dbReference>
<comment type="caution">
    <text evidence="1">The sequence shown here is derived from an EMBL/GenBank/DDBJ whole genome shotgun (WGS) entry which is preliminary data.</text>
</comment>